<evidence type="ECO:0000313" key="7">
    <source>
        <dbReference type="EMBL" id="EZG55204.1"/>
    </source>
</evidence>
<dbReference type="SUPFAM" id="SSF50249">
    <property type="entry name" value="Nucleic acid-binding proteins"/>
    <property type="match status" value="1"/>
</dbReference>
<dbReference type="GO" id="GO:0017116">
    <property type="term" value="F:single-stranded DNA helicase activity"/>
    <property type="evidence" value="ECO:0007669"/>
    <property type="project" value="TreeGrafter"/>
</dbReference>
<dbReference type="PANTHER" id="PTHR11630">
    <property type="entry name" value="DNA REPLICATION LICENSING FACTOR MCM FAMILY MEMBER"/>
    <property type="match status" value="1"/>
</dbReference>
<proteinExistence type="inferred from homology"/>
<dbReference type="Proteomes" id="UP000019763">
    <property type="component" value="Unassembled WGS sequence"/>
</dbReference>
<dbReference type="PROSITE" id="PS50051">
    <property type="entry name" value="MCM_2"/>
    <property type="match status" value="1"/>
</dbReference>
<evidence type="ECO:0000256" key="4">
    <source>
        <dbReference type="RuleBase" id="RU004070"/>
    </source>
</evidence>
<evidence type="ECO:0000256" key="3">
    <source>
        <dbReference type="ARBA" id="ARBA00023125"/>
    </source>
</evidence>
<dbReference type="Pfam" id="PF17855">
    <property type="entry name" value="MCM_lid"/>
    <property type="match status" value="1"/>
</dbReference>
<dbReference type="GO" id="GO:0005634">
    <property type="term" value="C:nucleus"/>
    <property type="evidence" value="ECO:0007669"/>
    <property type="project" value="TreeGrafter"/>
</dbReference>
<evidence type="ECO:0000256" key="2">
    <source>
        <dbReference type="ARBA" id="ARBA00022840"/>
    </source>
</evidence>
<dbReference type="GO" id="GO:0000727">
    <property type="term" value="P:double-strand break repair via break-induced replication"/>
    <property type="evidence" value="ECO:0007669"/>
    <property type="project" value="TreeGrafter"/>
</dbReference>
<feature type="domain" description="MCM C-terminal AAA(+) ATPase" evidence="6">
    <location>
        <begin position="297"/>
        <end position="502"/>
    </location>
</feature>
<sequence length="815" mass="91281">MMVDDLETFNQIKSVIQSQIMQHDDEYLKITTAVQKKERRIILSVNFLNQIAPDFTARLINDPFVYLPPLEQAINDIARQHGDLQNTTSTIDLKIGLSGWLGSHSITPRGISCQLANKLILVEGIVTRVTIPNLRLKTGSYYVSDLGRHVFREYADSFAIVPRYEAMSKAGRIAPYAMRTDPDGRETELEFGLSQFKDCQFVTLQEMPEVTPIGQLPRAVEIVMENDLVEALKPGDRARVYGVLKSNTYKNGSLINGATSITLIAVSVEPLHVDYVNRELTPSTLKQFRELARRENTLDLVAASIAPSISGHERVRKGLALQLVGGVGKQLESMRQRGDIHVLLIGDPSCGKSQMLRYVMKLAPLAISTTGRGSSAVGLTAAVVKDPMTGHKRLEAGAMVLADSGMVCIDEFDKMGPDDRVAVHEVMEQQRVSVMKANISAVLNARTSVLAAANPLYGHFDDTLDFADQVNFPDSLLSRFDLIFLIRESSSAKQDRQIAKQVLAQLRAGHKDESVYDAAHRLRALRADVVAPTLLQPKTAEQRGKKQIVWQHAPALEDGVGRGKGKLSAEAVRAASAAKLIKPSFLKQYLAYCRYSVQPEMSEEAEEDIAEFYGYIRERVKKEWNDANATRANHAKALPTPRLLEALIRLSTAHAKLKLKAVVDTDDVAEAKHLVLYSLCGYEPETVEATATPTHTAEEPRTTRRTVTRKRDLDQLSETIQELQIEENREENTRSRRRRRELDTHENHAPENSPVDLDRELDQIWRVLETLRETTGEEDWDLEHAFKHVAKEHPAIKKNVYKDCLKALQSQNRVM</sequence>
<dbReference type="Pfam" id="PF00493">
    <property type="entry name" value="MCM"/>
    <property type="match status" value="1"/>
</dbReference>
<accession>A0A023B2Y8</accession>
<reference evidence="7" key="1">
    <citation type="submission" date="2013-12" db="EMBL/GenBank/DDBJ databases">
        <authorList>
            <person name="Omoto C.K."/>
            <person name="Sibley D."/>
            <person name="Venepally P."/>
            <person name="Hadjithomas M."/>
            <person name="Karamycheva S."/>
            <person name="Brunk B."/>
            <person name="Roos D."/>
            <person name="Caler E."/>
            <person name="Lorenzi H."/>
        </authorList>
    </citation>
    <scope>NUCLEOTIDE SEQUENCE</scope>
</reference>
<dbReference type="InterPro" id="IPR031327">
    <property type="entry name" value="MCM"/>
</dbReference>
<evidence type="ECO:0000259" key="6">
    <source>
        <dbReference type="PROSITE" id="PS50051"/>
    </source>
</evidence>
<dbReference type="InterPro" id="IPR041562">
    <property type="entry name" value="MCM_lid"/>
</dbReference>
<gene>
    <name evidence="7" type="ORF">GNI_116440</name>
</gene>
<dbReference type="Pfam" id="PF17207">
    <property type="entry name" value="MCM_OB"/>
    <property type="match status" value="1"/>
</dbReference>
<evidence type="ECO:0000313" key="8">
    <source>
        <dbReference type="Proteomes" id="UP000019763"/>
    </source>
</evidence>
<dbReference type="OrthoDB" id="1882346at2759"/>
<dbReference type="GO" id="GO:0006271">
    <property type="term" value="P:DNA strand elongation involved in DNA replication"/>
    <property type="evidence" value="ECO:0007669"/>
    <property type="project" value="TreeGrafter"/>
</dbReference>
<comment type="similarity">
    <text evidence="4">Belongs to the MCM family.</text>
</comment>
<dbReference type="InterPro" id="IPR033762">
    <property type="entry name" value="MCM_OB"/>
</dbReference>
<dbReference type="VEuPathDB" id="CryptoDB:GNI_116440"/>
<dbReference type="EMBL" id="AFNH02000864">
    <property type="protein sequence ID" value="EZG55204.1"/>
    <property type="molecule type" value="Genomic_DNA"/>
</dbReference>
<dbReference type="OMA" id="NVYPQED"/>
<organism evidence="7 8">
    <name type="scientific">Gregarina niphandrodes</name>
    <name type="common">Septate eugregarine</name>
    <dbReference type="NCBI Taxonomy" id="110365"/>
    <lineage>
        <taxon>Eukaryota</taxon>
        <taxon>Sar</taxon>
        <taxon>Alveolata</taxon>
        <taxon>Apicomplexa</taxon>
        <taxon>Conoidasida</taxon>
        <taxon>Gregarinasina</taxon>
        <taxon>Eugregarinorida</taxon>
        <taxon>Gregarinidae</taxon>
        <taxon>Gregarina</taxon>
    </lineage>
</organism>
<dbReference type="InterPro" id="IPR003593">
    <property type="entry name" value="AAA+_ATPase"/>
</dbReference>
<dbReference type="GeneID" id="22914152"/>
<dbReference type="Gene3D" id="2.40.50.140">
    <property type="entry name" value="Nucleic acid-binding proteins"/>
    <property type="match status" value="1"/>
</dbReference>
<dbReference type="RefSeq" id="XP_011131731.1">
    <property type="nucleotide sequence ID" value="XM_011133429.1"/>
</dbReference>
<dbReference type="SUPFAM" id="SSF52540">
    <property type="entry name" value="P-loop containing nucleoside triphosphate hydrolases"/>
    <property type="match status" value="1"/>
</dbReference>
<dbReference type="Gene3D" id="2.20.28.10">
    <property type="match status" value="1"/>
</dbReference>
<evidence type="ECO:0000256" key="5">
    <source>
        <dbReference type="SAM" id="MobiDB-lite"/>
    </source>
</evidence>
<dbReference type="eggNOG" id="KOG0479">
    <property type="taxonomic scope" value="Eukaryota"/>
</dbReference>
<keyword evidence="1 4" id="KW-0547">Nucleotide-binding</keyword>
<keyword evidence="3 4" id="KW-0238">DNA-binding</keyword>
<protein>
    <submittedName>
        <fullName evidence="7">MCM2/3/5 family protein</fullName>
    </submittedName>
</protein>
<evidence type="ECO:0000256" key="1">
    <source>
        <dbReference type="ARBA" id="ARBA00022741"/>
    </source>
</evidence>
<comment type="caution">
    <text evidence="7">The sequence shown here is derived from an EMBL/GenBank/DDBJ whole genome shotgun (WGS) entry which is preliminary data.</text>
</comment>
<dbReference type="PANTHER" id="PTHR11630:SF46">
    <property type="entry name" value="DNA REPLICATION LICENSING FACTOR MCM3-RELATED"/>
    <property type="match status" value="1"/>
</dbReference>
<keyword evidence="2 4" id="KW-0067">ATP-binding</keyword>
<dbReference type="PRINTS" id="PR01657">
    <property type="entry name" value="MCMFAMILY"/>
</dbReference>
<feature type="compositionally biased region" description="Basic and acidic residues" evidence="5">
    <location>
        <begin position="726"/>
        <end position="749"/>
    </location>
</feature>
<dbReference type="InterPro" id="IPR012340">
    <property type="entry name" value="NA-bd_OB-fold"/>
</dbReference>
<dbReference type="GO" id="GO:0042555">
    <property type="term" value="C:MCM complex"/>
    <property type="evidence" value="ECO:0007669"/>
    <property type="project" value="TreeGrafter"/>
</dbReference>
<dbReference type="CDD" id="cd17706">
    <property type="entry name" value="MCM"/>
    <property type="match status" value="1"/>
</dbReference>
<dbReference type="InterPro" id="IPR027417">
    <property type="entry name" value="P-loop_NTPase"/>
</dbReference>
<dbReference type="InterPro" id="IPR001208">
    <property type="entry name" value="MCM_dom"/>
</dbReference>
<dbReference type="GO" id="GO:0005524">
    <property type="term" value="F:ATP binding"/>
    <property type="evidence" value="ECO:0007669"/>
    <property type="project" value="UniProtKB-KW"/>
</dbReference>
<dbReference type="SMART" id="SM00382">
    <property type="entry name" value="AAA"/>
    <property type="match status" value="1"/>
</dbReference>
<dbReference type="Gene3D" id="3.30.1640.10">
    <property type="entry name" value="mini-chromosome maintenance (MCM) complex, chain A, domain 1"/>
    <property type="match status" value="1"/>
</dbReference>
<dbReference type="AlphaFoldDB" id="A0A023B2Y8"/>
<keyword evidence="8" id="KW-1185">Reference proteome</keyword>
<dbReference type="Gene3D" id="3.40.50.300">
    <property type="entry name" value="P-loop containing nucleotide triphosphate hydrolases"/>
    <property type="match status" value="1"/>
</dbReference>
<name>A0A023B2Y8_GRENI</name>
<dbReference type="SMART" id="SM00350">
    <property type="entry name" value="MCM"/>
    <property type="match status" value="1"/>
</dbReference>
<feature type="region of interest" description="Disordered" evidence="5">
    <location>
        <begin position="688"/>
        <end position="756"/>
    </location>
</feature>
<dbReference type="GO" id="GO:1902975">
    <property type="term" value="P:mitotic DNA replication initiation"/>
    <property type="evidence" value="ECO:0007669"/>
    <property type="project" value="TreeGrafter"/>
</dbReference>
<dbReference type="GO" id="GO:0003697">
    <property type="term" value="F:single-stranded DNA binding"/>
    <property type="evidence" value="ECO:0007669"/>
    <property type="project" value="TreeGrafter"/>
</dbReference>